<dbReference type="AlphaFoldDB" id="A0A9P0L350"/>
<name>A0A9P0L350_ACAOB</name>
<feature type="non-terminal residue" evidence="1">
    <location>
        <position position="1"/>
    </location>
</feature>
<organism evidence="1 2">
    <name type="scientific">Acanthoscelides obtectus</name>
    <name type="common">Bean weevil</name>
    <name type="synonym">Bruchus obtectus</name>
    <dbReference type="NCBI Taxonomy" id="200917"/>
    <lineage>
        <taxon>Eukaryota</taxon>
        <taxon>Metazoa</taxon>
        <taxon>Ecdysozoa</taxon>
        <taxon>Arthropoda</taxon>
        <taxon>Hexapoda</taxon>
        <taxon>Insecta</taxon>
        <taxon>Pterygota</taxon>
        <taxon>Neoptera</taxon>
        <taxon>Endopterygota</taxon>
        <taxon>Coleoptera</taxon>
        <taxon>Polyphaga</taxon>
        <taxon>Cucujiformia</taxon>
        <taxon>Chrysomeloidea</taxon>
        <taxon>Chrysomelidae</taxon>
        <taxon>Bruchinae</taxon>
        <taxon>Bruchini</taxon>
        <taxon>Acanthoscelides</taxon>
    </lineage>
</organism>
<protein>
    <recommendedName>
        <fullName evidence="3">General transcription factor II-I repeat domain-containing protein 2</fullName>
    </recommendedName>
</protein>
<reference evidence="1" key="1">
    <citation type="submission" date="2022-03" db="EMBL/GenBank/DDBJ databases">
        <authorList>
            <person name="Sayadi A."/>
        </authorList>
    </citation>
    <scope>NUCLEOTIDE SEQUENCE</scope>
</reference>
<dbReference type="OrthoDB" id="6431883at2759"/>
<evidence type="ECO:0000313" key="1">
    <source>
        <dbReference type="EMBL" id="CAH1987888.1"/>
    </source>
</evidence>
<sequence length="185" mass="20513">VGADLKEQLREKCAHFVQYSIALDESKDISDTAQLAVFVRGVETDFTITEELLDVIPLKDTTTGEDMFGAVEDTMNDMGLPLKNLRGVATDGAPATLSEAQGFTGRMKRKVRDAGLPPISSVHCILHQEQLCAKTLHNFKSVMDVVMKCVNFCRKQGVTHRQFKVFLKDLEASYGDIPFYVLRAG</sequence>
<gene>
    <name evidence="1" type="ORF">ACAOBT_LOCUS18139</name>
</gene>
<evidence type="ECO:0008006" key="3">
    <source>
        <dbReference type="Google" id="ProtNLM"/>
    </source>
</evidence>
<comment type="caution">
    <text evidence="1">The sequence shown here is derived from an EMBL/GenBank/DDBJ whole genome shotgun (WGS) entry which is preliminary data.</text>
</comment>
<keyword evidence="2" id="KW-1185">Reference proteome</keyword>
<dbReference type="PANTHER" id="PTHR45913:SF5">
    <property type="entry name" value="GENERAL TRANSCRIPTION FACTOR II-I REPEAT DOMAIN-CONTAINING PROTEIN 2A-LIKE PROTEIN"/>
    <property type="match status" value="1"/>
</dbReference>
<dbReference type="PANTHER" id="PTHR45913">
    <property type="entry name" value="EPM2A-INTERACTING PROTEIN 1"/>
    <property type="match status" value="1"/>
</dbReference>
<proteinExistence type="predicted"/>
<evidence type="ECO:0000313" key="2">
    <source>
        <dbReference type="Proteomes" id="UP001152888"/>
    </source>
</evidence>
<dbReference type="Proteomes" id="UP001152888">
    <property type="component" value="Unassembled WGS sequence"/>
</dbReference>
<dbReference type="EMBL" id="CAKOFQ010007031">
    <property type="protein sequence ID" value="CAH1987888.1"/>
    <property type="molecule type" value="Genomic_DNA"/>
</dbReference>
<accession>A0A9P0L350</accession>